<keyword evidence="1" id="KW-0175">Coiled coil</keyword>
<comment type="caution">
    <text evidence="2">The sequence shown here is derived from an EMBL/GenBank/DDBJ whole genome shotgun (WGS) entry which is preliminary data.</text>
</comment>
<name>A0ABR2GMR5_9EUKA</name>
<keyword evidence="4" id="KW-1185">Reference proteome</keyword>
<dbReference type="EMBL" id="JAPFFF010000211">
    <property type="protein sequence ID" value="KAK8835210.1"/>
    <property type="molecule type" value="Genomic_DNA"/>
</dbReference>
<feature type="coiled-coil region" evidence="1">
    <location>
        <begin position="470"/>
        <end position="497"/>
    </location>
</feature>
<dbReference type="EMBL" id="JAPFFF010000017">
    <property type="protein sequence ID" value="KAK8863938.1"/>
    <property type="molecule type" value="Genomic_DNA"/>
</dbReference>
<gene>
    <name evidence="3" type="ORF">M9Y10_011631</name>
    <name evidence="2" type="ORF">M9Y10_017269</name>
</gene>
<reference evidence="2 4" key="1">
    <citation type="submission" date="2024-04" db="EMBL/GenBank/DDBJ databases">
        <title>Tritrichomonas musculus Genome.</title>
        <authorList>
            <person name="Alves-Ferreira E."/>
            <person name="Grigg M."/>
            <person name="Lorenzi H."/>
            <person name="Galac M."/>
        </authorList>
    </citation>
    <scope>NUCLEOTIDE SEQUENCE [LARGE SCALE GENOMIC DNA]</scope>
    <source>
        <strain evidence="2 4">EAF2021</strain>
    </source>
</reference>
<organism evidence="2 4">
    <name type="scientific">Tritrichomonas musculus</name>
    <dbReference type="NCBI Taxonomy" id="1915356"/>
    <lineage>
        <taxon>Eukaryota</taxon>
        <taxon>Metamonada</taxon>
        <taxon>Parabasalia</taxon>
        <taxon>Tritrichomonadida</taxon>
        <taxon>Tritrichomonadidae</taxon>
        <taxon>Tritrichomonas</taxon>
    </lineage>
</organism>
<protein>
    <submittedName>
        <fullName evidence="2">Uncharacterized protein</fullName>
    </submittedName>
</protein>
<accession>A0ABR2GMR5</accession>
<evidence type="ECO:0000256" key="1">
    <source>
        <dbReference type="SAM" id="Coils"/>
    </source>
</evidence>
<sequence>MDRQKLQIWALPVIQTISIEQMLATPIENGYLFHQPKYFYNYIADHASEFLDIAINENLTHQDFIFGDKGNGTAEGEKSRNSFLLLSNSPKNVMDELLVEGRFLIKATTILTQVCTYSSYHLAKSLASRVASIFTNIITKTKDKDIIVDSVGFLTHMIRFMEDPVIFDLFHLMVSINDDFKEMQGLLSQVKLYEFVLDELSSDAANDPVALIEKQKNLCIFIQDCLKNPILRDSFQNEKILKKLTEMLKYKQNVLVSQSSFEYGNIEIRLINNIWEALSLIPCRKLMPKMQDITSLSIGVIKHLTESTISQDIPSIQTIEYNAHKFIRKYHVCAFDLISKVAILNPSTIDINGRNILIQSTLKTIDAFPNSTNLITAAFRVVKSSLLCSEFAKMMVETLMPKMISLARSSLRTAASAAATHFLADMDKTKSSSTMINSFLTTNNQYMSFYQSYFKHYLEEAYVPYGGPVSKCVRFEIEKAKKMKQKLEQKILKKLKKSSDHLEKKADHDSINLKKENIVY</sequence>
<evidence type="ECO:0000313" key="4">
    <source>
        <dbReference type="Proteomes" id="UP001470230"/>
    </source>
</evidence>
<evidence type="ECO:0000313" key="2">
    <source>
        <dbReference type="EMBL" id="KAK8835210.1"/>
    </source>
</evidence>
<dbReference type="Proteomes" id="UP001470230">
    <property type="component" value="Unassembled WGS sequence"/>
</dbReference>
<evidence type="ECO:0000313" key="3">
    <source>
        <dbReference type="EMBL" id="KAK8863938.1"/>
    </source>
</evidence>
<proteinExistence type="predicted"/>